<proteinExistence type="inferred from homology"/>
<keyword evidence="1" id="KW-0444">Lipid biosynthesis</keyword>
<comment type="catalytic activity">
    <reaction evidence="1">
        <text>a long-chain fatty acyl-CoA + 2 NADPH + 2 H(+) = a long-chain primary fatty alcohol + 2 NADP(+) + CoA</text>
        <dbReference type="Rhea" id="RHEA:52716"/>
        <dbReference type="ChEBI" id="CHEBI:15378"/>
        <dbReference type="ChEBI" id="CHEBI:57287"/>
        <dbReference type="ChEBI" id="CHEBI:57783"/>
        <dbReference type="ChEBI" id="CHEBI:58349"/>
        <dbReference type="ChEBI" id="CHEBI:77396"/>
        <dbReference type="ChEBI" id="CHEBI:83139"/>
        <dbReference type="EC" id="1.2.1.84"/>
    </reaction>
</comment>
<comment type="similarity">
    <text evidence="1">Belongs to the fatty acyl-CoA reductase family.</text>
</comment>
<feature type="non-terminal residue" evidence="3">
    <location>
        <position position="428"/>
    </location>
</feature>
<protein>
    <recommendedName>
        <fullName evidence="1">Fatty acyl-CoA reductase</fullName>
        <ecNumber evidence="1">1.2.1.84</ecNumber>
    </recommendedName>
</protein>
<dbReference type="GO" id="GO:0080019">
    <property type="term" value="F:alcohol-forming very long-chain fatty acyl-CoA reductase activity"/>
    <property type="evidence" value="ECO:0000318"/>
    <property type="project" value="GO_Central"/>
</dbReference>
<dbReference type="GO" id="GO:0035336">
    <property type="term" value="P:long-chain fatty-acyl-CoA metabolic process"/>
    <property type="evidence" value="ECO:0000318"/>
    <property type="project" value="GO_Central"/>
</dbReference>
<keyword evidence="1" id="KW-0521">NADP</keyword>
<evidence type="ECO:0000313" key="3">
    <source>
        <dbReference type="EMBL" id="EYU40946.1"/>
    </source>
</evidence>
<dbReference type="GO" id="GO:0102965">
    <property type="term" value="F:alcohol-forming long-chain fatty acyl-CoA reductase activity"/>
    <property type="evidence" value="ECO:0007669"/>
    <property type="project" value="UniProtKB-EC"/>
</dbReference>
<dbReference type="SUPFAM" id="SSF51735">
    <property type="entry name" value="NAD(P)-binding Rossmann-fold domains"/>
    <property type="match status" value="1"/>
</dbReference>
<organism evidence="3 4">
    <name type="scientific">Erythranthe guttata</name>
    <name type="common">Yellow monkey flower</name>
    <name type="synonym">Mimulus guttatus</name>
    <dbReference type="NCBI Taxonomy" id="4155"/>
    <lineage>
        <taxon>Eukaryota</taxon>
        <taxon>Viridiplantae</taxon>
        <taxon>Streptophyta</taxon>
        <taxon>Embryophyta</taxon>
        <taxon>Tracheophyta</taxon>
        <taxon>Spermatophyta</taxon>
        <taxon>Magnoliopsida</taxon>
        <taxon>eudicotyledons</taxon>
        <taxon>Gunneridae</taxon>
        <taxon>Pentapetalae</taxon>
        <taxon>asterids</taxon>
        <taxon>lamiids</taxon>
        <taxon>Lamiales</taxon>
        <taxon>Phrymaceae</taxon>
        <taxon>Erythranthe</taxon>
    </lineage>
</organism>
<accession>A0A022RLW8</accession>
<sequence>MSVWNSLFVCPAIRKPKNLLCSDHHGKKSKVSSLVTEKHFSKFTRASLNNGNGNVSAKANDDLKVPLEGESSWGKGVGIVNFFQGKNIFITGGTGLLGKGTTFDLQNKHLLHTHYCLCMYDVSLQTNVNGPKRIMSFAKKCKSLELLVHISTAYVNGEREGIILENPITMGENRRKDRSPFPRVNISDEVNLALKSGTKSTGYDATKDMKRLGMERAHLYGWHNTYQFTKAMGEMVIQETRGDIPVVIIRPAAIESCYKEPVPGWIQGYRVFDPLICSLGKGQLPAFLCKPDTPIDIIPLDMVVNATIAAIAKHGSKHMPELNIYQIASSVLNPVRFSDMFNYSYEYFRSQPLIESKSSTRISYYDNLVPVKYFDNFDDLSKYTRDEIYRRFGMRNVEAQKIQKECKAKITYAENLCKIYEFVGFLKA</sequence>
<dbReference type="PANTHER" id="PTHR11011">
    <property type="entry name" value="MALE STERILITY PROTEIN 2-RELATED"/>
    <property type="match status" value="1"/>
</dbReference>
<reference evidence="3 4" key="1">
    <citation type="journal article" date="2013" name="Proc. Natl. Acad. Sci. U.S.A.">
        <title>Fine-scale variation in meiotic recombination in Mimulus inferred from population shotgun sequencing.</title>
        <authorList>
            <person name="Hellsten U."/>
            <person name="Wright K.M."/>
            <person name="Jenkins J."/>
            <person name="Shu S."/>
            <person name="Yuan Y."/>
            <person name="Wessler S.R."/>
            <person name="Schmutz J."/>
            <person name="Willis J.H."/>
            <person name="Rokhsar D.S."/>
        </authorList>
    </citation>
    <scope>NUCLEOTIDE SEQUENCE [LARGE SCALE GENOMIC DNA]</scope>
    <source>
        <strain evidence="4">cv. DUN x IM62</strain>
    </source>
</reference>
<keyword evidence="4" id="KW-1185">Reference proteome</keyword>
<evidence type="ECO:0000259" key="2">
    <source>
        <dbReference type="Pfam" id="PF07993"/>
    </source>
</evidence>
<dbReference type="STRING" id="4155.A0A022RLW8"/>
<dbReference type="EMBL" id="KI630370">
    <property type="protein sequence ID" value="EYU40946.1"/>
    <property type="molecule type" value="Genomic_DNA"/>
</dbReference>
<feature type="domain" description="Thioester reductase (TE)" evidence="2">
    <location>
        <begin position="120"/>
        <end position="307"/>
    </location>
</feature>
<dbReference type="AlphaFoldDB" id="A0A022RLW8"/>
<dbReference type="Gene3D" id="3.40.50.720">
    <property type="entry name" value="NAD(P)-binding Rossmann-like Domain"/>
    <property type="match status" value="1"/>
</dbReference>
<name>A0A022RLW8_ERYGU</name>
<evidence type="ECO:0000313" key="4">
    <source>
        <dbReference type="Proteomes" id="UP000030748"/>
    </source>
</evidence>
<dbReference type="InterPro" id="IPR013120">
    <property type="entry name" value="FAR_NAD-bd"/>
</dbReference>
<dbReference type="GO" id="GO:0010345">
    <property type="term" value="P:suberin biosynthetic process"/>
    <property type="evidence" value="ECO:0000318"/>
    <property type="project" value="GO_Central"/>
</dbReference>
<dbReference type="PANTHER" id="PTHR11011:SF45">
    <property type="entry name" value="FATTY ACYL-COA REDUCTASE CG8306-RELATED"/>
    <property type="match status" value="1"/>
</dbReference>
<dbReference type="InterPro" id="IPR036291">
    <property type="entry name" value="NAD(P)-bd_dom_sf"/>
</dbReference>
<keyword evidence="1" id="KW-0443">Lipid metabolism</keyword>
<keyword evidence="1" id="KW-0560">Oxidoreductase</keyword>
<dbReference type="Pfam" id="PF07993">
    <property type="entry name" value="NAD_binding_4"/>
    <property type="match status" value="1"/>
</dbReference>
<dbReference type="Proteomes" id="UP000030748">
    <property type="component" value="Unassembled WGS sequence"/>
</dbReference>
<dbReference type="EC" id="1.2.1.84" evidence="1"/>
<comment type="function">
    <text evidence="1">Catalyzes the reduction of fatty acyl-CoA to fatty alcohols.</text>
</comment>
<evidence type="ECO:0000256" key="1">
    <source>
        <dbReference type="RuleBase" id="RU363097"/>
    </source>
</evidence>
<gene>
    <name evidence="3" type="ORF">MIMGU_mgv1a020218mg</name>
</gene>
<dbReference type="InterPro" id="IPR026055">
    <property type="entry name" value="FAR"/>
</dbReference>